<dbReference type="Proteomes" id="UP000753908">
    <property type="component" value="Unassembled WGS sequence"/>
</dbReference>
<evidence type="ECO:0000313" key="3">
    <source>
        <dbReference type="Proteomes" id="UP000753908"/>
    </source>
</evidence>
<comment type="caution">
    <text evidence="2">The sequence shown here is derived from an EMBL/GenBank/DDBJ whole genome shotgun (WGS) entry which is preliminary data.</text>
</comment>
<evidence type="ECO:0000313" key="2">
    <source>
        <dbReference type="EMBL" id="MBW4544493.1"/>
    </source>
</evidence>
<feature type="transmembrane region" description="Helical" evidence="1">
    <location>
        <begin position="52"/>
        <end position="74"/>
    </location>
</feature>
<protein>
    <submittedName>
        <fullName evidence="2">Uncharacterized protein</fullName>
    </submittedName>
</protein>
<organism evidence="2 3">
    <name type="scientific">Symplocastrum torsivum CPER-KK1</name>
    <dbReference type="NCBI Taxonomy" id="450513"/>
    <lineage>
        <taxon>Bacteria</taxon>
        <taxon>Bacillati</taxon>
        <taxon>Cyanobacteriota</taxon>
        <taxon>Cyanophyceae</taxon>
        <taxon>Oscillatoriophycideae</taxon>
        <taxon>Oscillatoriales</taxon>
        <taxon>Microcoleaceae</taxon>
        <taxon>Symplocastrum</taxon>
    </lineage>
</organism>
<keyword evidence="1" id="KW-0472">Membrane</keyword>
<evidence type="ECO:0000256" key="1">
    <source>
        <dbReference type="SAM" id="Phobius"/>
    </source>
</evidence>
<gene>
    <name evidence="2" type="ORF">KME25_08625</name>
</gene>
<dbReference type="EMBL" id="JAHHIF010000009">
    <property type="protein sequence ID" value="MBW4544493.1"/>
    <property type="molecule type" value="Genomic_DNA"/>
</dbReference>
<accession>A0A951PKW2</accession>
<reference evidence="2" key="2">
    <citation type="journal article" date="2022" name="Microbiol. Resour. Announc.">
        <title>Metagenome Sequencing to Explore Phylogenomics of Terrestrial Cyanobacteria.</title>
        <authorList>
            <person name="Ward R.D."/>
            <person name="Stajich J.E."/>
            <person name="Johansen J.R."/>
            <person name="Huntemann M."/>
            <person name="Clum A."/>
            <person name="Foster B."/>
            <person name="Foster B."/>
            <person name="Roux S."/>
            <person name="Palaniappan K."/>
            <person name="Varghese N."/>
            <person name="Mukherjee S."/>
            <person name="Reddy T.B.K."/>
            <person name="Daum C."/>
            <person name="Copeland A."/>
            <person name="Chen I.A."/>
            <person name="Ivanova N.N."/>
            <person name="Kyrpides N.C."/>
            <person name="Shapiro N."/>
            <person name="Eloe-Fadrosh E.A."/>
            <person name="Pietrasiak N."/>
        </authorList>
    </citation>
    <scope>NUCLEOTIDE SEQUENCE</scope>
    <source>
        <strain evidence="2">CPER-KK1</strain>
    </source>
</reference>
<dbReference type="AlphaFoldDB" id="A0A951PKW2"/>
<keyword evidence="1" id="KW-0812">Transmembrane</keyword>
<name>A0A951PKW2_9CYAN</name>
<feature type="transmembrane region" description="Helical" evidence="1">
    <location>
        <begin position="12"/>
        <end position="32"/>
    </location>
</feature>
<sequence>MIDRLIGWLNQLLVIDFFLVLLSFFWLAIAAFGRFVGLPLGLDLWYYLWQPVFTPAIGIVIAGTLLSGLFSWIANAIKTN</sequence>
<keyword evidence="1" id="KW-1133">Transmembrane helix</keyword>
<proteinExistence type="predicted"/>
<reference evidence="2" key="1">
    <citation type="submission" date="2021-05" db="EMBL/GenBank/DDBJ databases">
        <authorList>
            <person name="Pietrasiak N."/>
            <person name="Ward R."/>
            <person name="Stajich J.E."/>
            <person name="Kurbessoian T."/>
        </authorList>
    </citation>
    <scope>NUCLEOTIDE SEQUENCE</scope>
    <source>
        <strain evidence="2">CPER-KK1</strain>
    </source>
</reference>